<sequence>MEGAIQSSQMDLEREEVRPEQALPRPPHERHIWRMPELPPIPQDKKKELEVTPEFEEGPVASTSFKPAPETSNEKLKGPQRKRKGPKNHQGKGKGKGNWHRPYQEGYRIHKLEPRAMESVFNMSRTLV</sequence>
<proteinExistence type="predicted"/>
<feature type="region of interest" description="Disordered" evidence="1">
    <location>
        <begin position="1"/>
        <end position="110"/>
    </location>
</feature>
<evidence type="ECO:0000313" key="3">
    <source>
        <dbReference type="Proteomes" id="UP000765509"/>
    </source>
</evidence>
<comment type="caution">
    <text evidence="2">The sequence shown here is derived from an EMBL/GenBank/DDBJ whole genome shotgun (WGS) entry which is preliminary data.</text>
</comment>
<evidence type="ECO:0000256" key="1">
    <source>
        <dbReference type="SAM" id="MobiDB-lite"/>
    </source>
</evidence>
<feature type="non-terminal residue" evidence="2">
    <location>
        <position position="1"/>
    </location>
</feature>
<accession>A0A9Q3KWL5</accession>
<gene>
    <name evidence="2" type="ORF">O181_129348</name>
</gene>
<protein>
    <submittedName>
        <fullName evidence="2">Uncharacterized protein</fullName>
    </submittedName>
</protein>
<name>A0A9Q3KWL5_9BASI</name>
<dbReference type="Proteomes" id="UP000765509">
    <property type="component" value="Unassembled WGS sequence"/>
</dbReference>
<keyword evidence="3" id="KW-1185">Reference proteome</keyword>
<organism evidence="2 3">
    <name type="scientific">Austropuccinia psidii MF-1</name>
    <dbReference type="NCBI Taxonomy" id="1389203"/>
    <lineage>
        <taxon>Eukaryota</taxon>
        <taxon>Fungi</taxon>
        <taxon>Dikarya</taxon>
        <taxon>Basidiomycota</taxon>
        <taxon>Pucciniomycotina</taxon>
        <taxon>Pucciniomycetes</taxon>
        <taxon>Pucciniales</taxon>
        <taxon>Sphaerophragmiaceae</taxon>
        <taxon>Austropuccinia</taxon>
    </lineage>
</organism>
<evidence type="ECO:0000313" key="2">
    <source>
        <dbReference type="EMBL" id="MBW0589633.1"/>
    </source>
</evidence>
<feature type="compositionally biased region" description="Polar residues" evidence="1">
    <location>
        <begin position="1"/>
        <end position="10"/>
    </location>
</feature>
<dbReference type="EMBL" id="AVOT02135038">
    <property type="protein sequence ID" value="MBW0589633.1"/>
    <property type="molecule type" value="Genomic_DNA"/>
</dbReference>
<reference evidence="2" key="1">
    <citation type="submission" date="2021-03" db="EMBL/GenBank/DDBJ databases">
        <title>Draft genome sequence of rust myrtle Austropuccinia psidii MF-1, a brazilian biotype.</title>
        <authorList>
            <person name="Quecine M.C."/>
            <person name="Pachon D.M.R."/>
            <person name="Bonatelli M.L."/>
            <person name="Correr F.H."/>
            <person name="Franceschini L.M."/>
            <person name="Leite T.F."/>
            <person name="Margarido G.R.A."/>
            <person name="Almeida C.A."/>
            <person name="Ferrarezi J.A."/>
            <person name="Labate C.A."/>
        </authorList>
    </citation>
    <scope>NUCLEOTIDE SEQUENCE</scope>
    <source>
        <strain evidence="2">MF-1</strain>
    </source>
</reference>
<dbReference type="AlphaFoldDB" id="A0A9Q3KWL5"/>
<feature type="compositionally biased region" description="Basic residues" evidence="1">
    <location>
        <begin position="78"/>
        <end position="99"/>
    </location>
</feature>